<accession>C0N2G3</accession>
<evidence type="ECO:0000256" key="1">
    <source>
        <dbReference type="SAM" id="MobiDB-lite"/>
    </source>
</evidence>
<dbReference type="EMBL" id="GG657892">
    <property type="protein sequence ID" value="EEF80573.1"/>
    <property type="molecule type" value="Genomic_DNA"/>
</dbReference>
<evidence type="ECO:0000313" key="9">
    <source>
        <dbReference type="EMBL" id="EEF80322.1"/>
    </source>
</evidence>
<proteinExistence type="predicted"/>
<dbReference type="EMBL" id="GG657884">
    <property type="protein sequence ID" value="EEF81030.1"/>
    <property type="molecule type" value="Genomic_DNA"/>
</dbReference>
<dbReference type="EMBL" id="GG657907">
    <property type="protein sequence ID" value="EEF78462.1"/>
    <property type="molecule type" value="Genomic_DNA"/>
</dbReference>
<dbReference type="EMBL" id="GG657898">
    <property type="protein sequence ID" value="EEF79711.1"/>
    <property type="molecule type" value="Genomic_DNA"/>
</dbReference>
<evidence type="ECO:0000313" key="3">
    <source>
        <dbReference type="EMBL" id="EEF78834.1"/>
    </source>
</evidence>
<dbReference type="RefSeq" id="WP_008290141.1">
    <property type="nucleotide sequence ID" value="NZ_GG657884.1"/>
</dbReference>
<dbReference type="EMBL" id="GG657895">
    <property type="protein sequence ID" value="EEF80322.1"/>
    <property type="molecule type" value="Genomic_DNA"/>
</dbReference>
<evidence type="ECO:0000313" key="13">
    <source>
        <dbReference type="EMBL" id="EEF81030.1"/>
    </source>
</evidence>
<dbReference type="EMBL" id="GG657904">
    <property type="protein sequence ID" value="EEF78834.1"/>
    <property type="molecule type" value="Genomic_DNA"/>
</dbReference>
<evidence type="ECO:0000313" key="8">
    <source>
        <dbReference type="EMBL" id="EEF80185.1"/>
    </source>
</evidence>
<evidence type="ECO:0000313" key="5">
    <source>
        <dbReference type="EMBL" id="EEF79077.1"/>
    </source>
</evidence>
<evidence type="ECO:0000313" key="12">
    <source>
        <dbReference type="EMBL" id="EEF80802.1"/>
    </source>
</evidence>
<sequence>MMENLLQLLREKAFDKKPTVEELKKFDGLDSITAKERDEAWKVIQDEKQAQSKTNSEADDNGGGGDSDKNSTTTTTTTTDSDPDSKPSTKQNALPHYRVTVMRDGFRRLGRAWSGSDDVELSEEEVAILEADPMFSVVEL</sequence>
<feature type="compositionally biased region" description="Low complexity" evidence="1">
    <location>
        <begin position="70"/>
        <end position="80"/>
    </location>
</feature>
<feature type="region of interest" description="Disordered" evidence="1">
    <location>
        <begin position="40"/>
        <end position="97"/>
    </location>
</feature>
<organism evidence="13 14">
    <name type="scientific">Methylophaga thiooxydans DMS010</name>
    <dbReference type="NCBI Taxonomy" id="637616"/>
    <lineage>
        <taxon>Bacteria</taxon>
        <taxon>Pseudomonadati</taxon>
        <taxon>Pseudomonadota</taxon>
        <taxon>Gammaproteobacteria</taxon>
        <taxon>Thiotrichales</taxon>
        <taxon>Piscirickettsiaceae</taxon>
        <taxon>Methylophaga</taxon>
    </lineage>
</organism>
<dbReference type="EMBL" id="GG657903">
    <property type="protein sequence ID" value="EEF78935.1"/>
    <property type="molecule type" value="Genomic_DNA"/>
</dbReference>
<dbReference type="EMBL" id="GG657888">
    <property type="protein sequence ID" value="EEF80802.1"/>
    <property type="molecule type" value="Genomic_DNA"/>
</dbReference>
<dbReference type="Proteomes" id="UP000004679">
    <property type="component" value="Unassembled WGS sequence"/>
</dbReference>
<reference evidence="13 14" key="2">
    <citation type="journal article" date="2011" name="J. Bacteriol.">
        <title>Draft genome sequence of the chemolithoheterotrophic, halophilic methylotroph Methylophaga thiooxydans DMS010.</title>
        <authorList>
            <person name="Boden R."/>
            <person name="Ferriera S."/>
            <person name="Johnson J."/>
            <person name="Kelly D.P."/>
            <person name="Murrell J.C."/>
            <person name="Schafer H."/>
        </authorList>
    </citation>
    <scope>NUCLEOTIDE SEQUENCE [LARGE SCALE GENOMIC DNA]</scope>
    <source>
        <strain evidence="13 14">DMS010</strain>
    </source>
</reference>
<evidence type="ECO:0000313" key="2">
    <source>
        <dbReference type="EMBL" id="EEF78462.1"/>
    </source>
</evidence>
<feature type="compositionally biased region" description="Basic and acidic residues" evidence="1">
    <location>
        <begin position="40"/>
        <end position="50"/>
    </location>
</feature>
<dbReference type="EMBL" id="GG657895">
    <property type="protein sequence ID" value="EEF80185.1"/>
    <property type="molecule type" value="Genomic_DNA"/>
</dbReference>
<dbReference type="HOGENOM" id="CLU_1832832_0_0_6"/>
<dbReference type="EMBL" id="GG657900">
    <property type="protein sequence ID" value="EEF79077.1"/>
    <property type="molecule type" value="Genomic_DNA"/>
</dbReference>
<dbReference type="EMBL" id="GG657893">
    <property type="protein sequence ID" value="EEF80355.1"/>
    <property type="molecule type" value="Genomic_DNA"/>
</dbReference>
<reference evidence="13" key="1">
    <citation type="submission" date="2008-01" db="EMBL/GenBank/DDBJ databases">
        <authorList>
            <person name="Schaefer H."/>
            <person name="Ferriera S."/>
            <person name="Johnson J."/>
            <person name="Kravitz S."/>
            <person name="Beeson K."/>
            <person name="Sutton G."/>
            <person name="Rogers Y.-H."/>
            <person name="Friedman R."/>
            <person name="Frazier M."/>
            <person name="Venter J.C."/>
        </authorList>
    </citation>
    <scope>NUCLEOTIDE SEQUENCE</scope>
    <source>
        <strain evidence="13">DMS010</strain>
    </source>
</reference>
<gene>
    <name evidence="8" type="ORF">MDMS009_1081</name>
    <name evidence="9" type="ORF">MDMS009_1218</name>
    <name evidence="7" type="ORF">MDMS009_1258</name>
    <name evidence="6" type="ORF">MDMS009_1649</name>
    <name evidence="5" type="ORF">MDMS009_2337</name>
    <name evidence="4" type="ORF">MDMS009_2452</name>
    <name evidence="3" type="ORF">MDMS009_2578</name>
    <name evidence="2" type="ORF">MDMS009_3006</name>
    <name evidence="13" type="ORF">MDMS009_350</name>
    <name evidence="12" type="ORF">MDMS009_529</name>
    <name evidence="11" type="ORF">MDMS009_898</name>
    <name evidence="10" type="ORF">MDMS009_968</name>
</gene>
<evidence type="ECO:0000313" key="11">
    <source>
        <dbReference type="EMBL" id="EEF80573.1"/>
    </source>
</evidence>
<keyword evidence="14" id="KW-1185">Reference proteome</keyword>
<name>C0N2G3_9GAMM</name>
<dbReference type="EMBL" id="GG657896">
    <property type="protein sequence ID" value="EEF80101.1"/>
    <property type="molecule type" value="Genomic_DNA"/>
</dbReference>
<evidence type="ECO:0000313" key="6">
    <source>
        <dbReference type="EMBL" id="EEF79711.1"/>
    </source>
</evidence>
<evidence type="ECO:0008006" key="15">
    <source>
        <dbReference type="Google" id="ProtNLM"/>
    </source>
</evidence>
<protein>
    <recommendedName>
        <fullName evidence="15">Mu-like prophage FluMu N-terminal domain-containing protein</fullName>
    </recommendedName>
</protein>
<evidence type="ECO:0000313" key="14">
    <source>
        <dbReference type="Proteomes" id="UP000004679"/>
    </source>
</evidence>
<evidence type="ECO:0000313" key="7">
    <source>
        <dbReference type="EMBL" id="EEF80101.1"/>
    </source>
</evidence>
<dbReference type="AlphaFoldDB" id="C0N2G3"/>
<evidence type="ECO:0000313" key="10">
    <source>
        <dbReference type="EMBL" id="EEF80355.1"/>
    </source>
</evidence>
<dbReference type="SUPFAM" id="SSF160059">
    <property type="entry name" value="PriA/YqbF domain"/>
    <property type="match status" value="1"/>
</dbReference>
<evidence type="ECO:0000313" key="4">
    <source>
        <dbReference type="EMBL" id="EEF78935.1"/>
    </source>
</evidence>